<comment type="caution">
    <text evidence="1">The sequence shown here is derived from an EMBL/GenBank/DDBJ whole genome shotgun (WGS) entry which is preliminary data.</text>
</comment>
<accession>A0ABP6WRD1</accession>
<proteinExistence type="predicted"/>
<evidence type="ECO:0000313" key="1">
    <source>
        <dbReference type="EMBL" id="GAA3554330.1"/>
    </source>
</evidence>
<dbReference type="RefSeq" id="WP_344862366.1">
    <property type="nucleotide sequence ID" value="NZ_BAAAZN010000008.1"/>
</dbReference>
<dbReference type="EMBL" id="BAAAZN010000008">
    <property type="protein sequence ID" value="GAA3554330.1"/>
    <property type="molecule type" value="Genomic_DNA"/>
</dbReference>
<sequence length="79" mass="8460">MTIDPRLETLDTALDAAYGRVRALDEYGRPAGGRLLPSDAMAAELYERAARLAEALAADLRMAAEAFRPAPGPFPLTSL</sequence>
<evidence type="ECO:0000313" key="2">
    <source>
        <dbReference type="Proteomes" id="UP001500689"/>
    </source>
</evidence>
<gene>
    <name evidence="1" type="ORF">GCM10022222_42490</name>
</gene>
<dbReference type="Proteomes" id="UP001500689">
    <property type="component" value="Unassembled WGS sequence"/>
</dbReference>
<reference evidence="2" key="1">
    <citation type="journal article" date="2019" name="Int. J. Syst. Evol. Microbiol.">
        <title>The Global Catalogue of Microorganisms (GCM) 10K type strain sequencing project: providing services to taxonomists for standard genome sequencing and annotation.</title>
        <authorList>
            <consortium name="The Broad Institute Genomics Platform"/>
            <consortium name="The Broad Institute Genome Sequencing Center for Infectious Disease"/>
            <person name="Wu L."/>
            <person name="Ma J."/>
        </authorList>
    </citation>
    <scope>NUCLEOTIDE SEQUENCE [LARGE SCALE GENOMIC DNA]</scope>
    <source>
        <strain evidence="2">JCM 16898</strain>
    </source>
</reference>
<keyword evidence="2" id="KW-1185">Reference proteome</keyword>
<organism evidence="1 2">
    <name type="scientific">Amycolatopsis ultiminotia</name>
    <dbReference type="NCBI Taxonomy" id="543629"/>
    <lineage>
        <taxon>Bacteria</taxon>
        <taxon>Bacillati</taxon>
        <taxon>Actinomycetota</taxon>
        <taxon>Actinomycetes</taxon>
        <taxon>Pseudonocardiales</taxon>
        <taxon>Pseudonocardiaceae</taxon>
        <taxon>Amycolatopsis</taxon>
    </lineage>
</organism>
<name>A0ABP6WRD1_9PSEU</name>
<protein>
    <submittedName>
        <fullName evidence="1">Uncharacterized protein</fullName>
    </submittedName>
</protein>